<evidence type="ECO:0000259" key="7">
    <source>
        <dbReference type="SMART" id="SM00835"/>
    </source>
</evidence>
<keyword evidence="5" id="KW-0464">Manganese</keyword>
<comment type="subcellular location">
    <subcellularLocation>
        <location evidence="1">Secreted</location>
    </subcellularLocation>
</comment>
<comment type="similarity">
    <text evidence="2">Belongs to the germin family.</text>
</comment>
<gene>
    <name evidence="8" type="ORF">QBC46DRAFT_414323</name>
</gene>
<dbReference type="InterPro" id="IPR011051">
    <property type="entry name" value="RmlC_Cupin_sf"/>
</dbReference>
<protein>
    <submittedName>
        <fullName evidence="8">Spherulin-1A 1</fullName>
    </submittedName>
</protein>
<feature type="chain" id="PRO_5042823594" evidence="6">
    <location>
        <begin position="21"/>
        <end position="276"/>
    </location>
</feature>
<dbReference type="Pfam" id="PF00190">
    <property type="entry name" value="Cupin_1"/>
    <property type="match status" value="1"/>
</dbReference>
<dbReference type="InterPro" id="IPR014710">
    <property type="entry name" value="RmlC-like_jellyroll"/>
</dbReference>
<dbReference type="InterPro" id="IPR006045">
    <property type="entry name" value="Cupin_1"/>
</dbReference>
<evidence type="ECO:0000256" key="4">
    <source>
        <dbReference type="ARBA" id="ARBA00022723"/>
    </source>
</evidence>
<dbReference type="PROSITE" id="PS00725">
    <property type="entry name" value="GERMIN"/>
    <property type="match status" value="1"/>
</dbReference>
<evidence type="ECO:0000313" key="8">
    <source>
        <dbReference type="EMBL" id="KAK3933983.1"/>
    </source>
</evidence>
<dbReference type="InterPro" id="IPR019780">
    <property type="entry name" value="Germin_Mn-BS"/>
</dbReference>
<evidence type="ECO:0000256" key="2">
    <source>
        <dbReference type="ARBA" id="ARBA00007456"/>
    </source>
</evidence>
<proteinExistence type="inferred from homology"/>
<evidence type="ECO:0000313" key="9">
    <source>
        <dbReference type="Proteomes" id="UP001303473"/>
    </source>
</evidence>
<evidence type="ECO:0000256" key="3">
    <source>
        <dbReference type="ARBA" id="ARBA00022525"/>
    </source>
</evidence>
<dbReference type="GO" id="GO:0005576">
    <property type="term" value="C:extracellular region"/>
    <property type="evidence" value="ECO:0007669"/>
    <property type="project" value="UniProtKB-SubCell"/>
</dbReference>
<dbReference type="EMBL" id="MU854042">
    <property type="protein sequence ID" value="KAK3933983.1"/>
    <property type="molecule type" value="Genomic_DNA"/>
</dbReference>
<dbReference type="InterPro" id="IPR001929">
    <property type="entry name" value="Germin"/>
</dbReference>
<feature type="domain" description="Cupin type-1" evidence="7">
    <location>
        <begin position="95"/>
        <end position="248"/>
    </location>
</feature>
<dbReference type="SMART" id="SM00835">
    <property type="entry name" value="Cupin_1"/>
    <property type="match status" value="1"/>
</dbReference>
<keyword evidence="9" id="KW-1185">Reference proteome</keyword>
<name>A0AAN6MXB2_9PEZI</name>
<dbReference type="SUPFAM" id="SSF51182">
    <property type="entry name" value="RmlC-like cupins"/>
    <property type="match status" value="1"/>
</dbReference>
<evidence type="ECO:0000256" key="6">
    <source>
        <dbReference type="SAM" id="SignalP"/>
    </source>
</evidence>
<dbReference type="AlphaFoldDB" id="A0AAN6MXB2"/>
<evidence type="ECO:0000256" key="5">
    <source>
        <dbReference type="ARBA" id="ARBA00023211"/>
    </source>
</evidence>
<dbReference type="Proteomes" id="UP001303473">
    <property type="component" value="Unassembled WGS sequence"/>
</dbReference>
<organism evidence="8 9">
    <name type="scientific">Diplogelasinospora grovesii</name>
    <dbReference type="NCBI Taxonomy" id="303347"/>
    <lineage>
        <taxon>Eukaryota</taxon>
        <taxon>Fungi</taxon>
        <taxon>Dikarya</taxon>
        <taxon>Ascomycota</taxon>
        <taxon>Pezizomycotina</taxon>
        <taxon>Sordariomycetes</taxon>
        <taxon>Sordariomycetidae</taxon>
        <taxon>Sordariales</taxon>
        <taxon>Diplogelasinosporaceae</taxon>
        <taxon>Diplogelasinospora</taxon>
    </lineage>
</organism>
<dbReference type="Gene3D" id="2.60.120.10">
    <property type="entry name" value="Jelly Rolls"/>
    <property type="match status" value="1"/>
</dbReference>
<dbReference type="GO" id="GO:0030145">
    <property type="term" value="F:manganese ion binding"/>
    <property type="evidence" value="ECO:0007669"/>
    <property type="project" value="InterPro"/>
</dbReference>
<keyword evidence="4" id="KW-0479">Metal-binding</keyword>
<keyword evidence="3" id="KW-0964">Secreted</keyword>
<keyword evidence="6" id="KW-0732">Signal</keyword>
<comment type="caution">
    <text evidence="8">The sequence shown here is derived from an EMBL/GenBank/DDBJ whole genome shotgun (WGS) entry which is preliminary data.</text>
</comment>
<dbReference type="PANTHER" id="PTHR31238">
    <property type="entry name" value="GERMIN-LIKE PROTEIN SUBFAMILY 3 MEMBER 3"/>
    <property type="match status" value="1"/>
</dbReference>
<feature type="signal peptide" evidence="6">
    <location>
        <begin position="1"/>
        <end position="20"/>
    </location>
</feature>
<reference evidence="9" key="1">
    <citation type="journal article" date="2023" name="Mol. Phylogenet. Evol.">
        <title>Genome-scale phylogeny and comparative genomics of the fungal order Sordariales.</title>
        <authorList>
            <person name="Hensen N."/>
            <person name="Bonometti L."/>
            <person name="Westerberg I."/>
            <person name="Brannstrom I.O."/>
            <person name="Guillou S."/>
            <person name="Cros-Aarteil S."/>
            <person name="Calhoun S."/>
            <person name="Haridas S."/>
            <person name="Kuo A."/>
            <person name="Mondo S."/>
            <person name="Pangilinan J."/>
            <person name="Riley R."/>
            <person name="LaButti K."/>
            <person name="Andreopoulos B."/>
            <person name="Lipzen A."/>
            <person name="Chen C."/>
            <person name="Yan M."/>
            <person name="Daum C."/>
            <person name="Ng V."/>
            <person name="Clum A."/>
            <person name="Steindorff A."/>
            <person name="Ohm R.A."/>
            <person name="Martin F."/>
            <person name="Silar P."/>
            <person name="Natvig D.O."/>
            <person name="Lalanne C."/>
            <person name="Gautier V."/>
            <person name="Ament-Velasquez S.L."/>
            <person name="Kruys A."/>
            <person name="Hutchinson M.I."/>
            <person name="Powell A.J."/>
            <person name="Barry K."/>
            <person name="Miller A.N."/>
            <person name="Grigoriev I.V."/>
            <person name="Debuchy R."/>
            <person name="Gladieux P."/>
            <person name="Hiltunen Thoren M."/>
            <person name="Johannesson H."/>
        </authorList>
    </citation>
    <scope>NUCLEOTIDE SEQUENCE [LARGE SCALE GENOMIC DNA]</scope>
    <source>
        <strain evidence="9">CBS 340.73</strain>
    </source>
</reference>
<evidence type="ECO:0000256" key="1">
    <source>
        <dbReference type="ARBA" id="ARBA00004613"/>
    </source>
</evidence>
<accession>A0AAN6MXB2</accession>
<sequence>MRLASAIAISIMACSSTVLAAPSVSAMCPYGNSTVDNKAWGKPSNTSASSTEYPVLSDPRVTATSAGLSLTQQLFLADTVADRFNLLPDDTQFVFDFNQPQKSAGDGGELVAANRKTFPALVGTGSGMVIGRVGPCGMNTFHVHPRSAELQLVVQGRLVTEITPENGVLNVNGNRRVIRNVIGPYQMTPFYQGSIHTQFNPDCTNVIFVASFANKDFGTGQILNQTLAFTDDVIAAALGQTIAGENIDAVRQAIPASIALGVEQCLQQCGIKKRRL</sequence>
<dbReference type="CDD" id="cd02241">
    <property type="entry name" value="cupin_OxOx"/>
    <property type="match status" value="1"/>
</dbReference>